<evidence type="ECO:0000313" key="2">
    <source>
        <dbReference type="Proteomes" id="UP000242188"/>
    </source>
</evidence>
<dbReference type="AlphaFoldDB" id="A0A210Q3G4"/>
<dbReference type="EMBL" id="NEDP02005138">
    <property type="protein sequence ID" value="OWF43298.1"/>
    <property type="molecule type" value="Genomic_DNA"/>
</dbReference>
<dbReference type="Proteomes" id="UP000242188">
    <property type="component" value="Unassembled WGS sequence"/>
</dbReference>
<keyword evidence="2" id="KW-1185">Reference proteome</keyword>
<comment type="caution">
    <text evidence="1">The sequence shown here is derived from an EMBL/GenBank/DDBJ whole genome shotgun (WGS) entry which is preliminary data.</text>
</comment>
<organism evidence="1 2">
    <name type="scientific">Mizuhopecten yessoensis</name>
    <name type="common">Japanese scallop</name>
    <name type="synonym">Patinopecten yessoensis</name>
    <dbReference type="NCBI Taxonomy" id="6573"/>
    <lineage>
        <taxon>Eukaryota</taxon>
        <taxon>Metazoa</taxon>
        <taxon>Spiralia</taxon>
        <taxon>Lophotrochozoa</taxon>
        <taxon>Mollusca</taxon>
        <taxon>Bivalvia</taxon>
        <taxon>Autobranchia</taxon>
        <taxon>Pteriomorphia</taxon>
        <taxon>Pectinida</taxon>
        <taxon>Pectinoidea</taxon>
        <taxon>Pectinidae</taxon>
        <taxon>Mizuhopecten</taxon>
    </lineage>
</organism>
<proteinExistence type="predicted"/>
<sequence length="112" mass="12366">MCCHTTVQNTHTSVLSVADVYSSRIKDIRNTRNSVIAAVRTVKRVRCVVNPSPMTAVSNSTYRSTQINAHSPVTNVARITSSSTALGLTPVYYKFIHSLRTHTCVQQVHPQP</sequence>
<accession>A0A210Q3G4</accession>
<name>A0A210Q3G4_MIZYE</name>
<gene>
    <name evidence="1" type="ORF">KP79_PYT18751</name>
</gene>
<reference evidence="1 2" key="1">
    <citation type="journal article" date="2017" name="Nat. Ecol. Evol.">
        <title>Scallop genome provides insights into evolution of bilaterian karyotype and development.</title>
        <authorList>
            <person name="Wang S."/>
            <person name="Zhang J."/>
            <person name="Jiao W."/>
            <person name="Li J."/>
            <person name="Xun X."/>
            <person name="Sun Y."/>
            <person name="Guo X."/>
            <person name="Huan P."/>
            <person name="Dong B."/>
            <person name="Zhang L."/>
            <person name="Hu X."/>
            <person name="Sun X."/>
            <person name="Wang J."/>
            <person name="Zhao C."/>
            <person name="Wang Y."/>
            <person name="Wang D."/>
            <person name="Huang X."/>
            <person name="Wang R."/>
            <person name="Lv J."/>
            <person name="Li Y."/>
            <person name="Zhang Z."/>
            <person name="Liu B."/>
            <person name="Lu W."/>
            <person name="Hui Y."/>
            <person name="Liang J."/>
            <person name="Zhou Z."/>
            <person name="Hou R."/>
            <person name="Li X."/>
            <person name="Liu Y."/>
            <person name="Li H."/>
            <person name="Ning X."/>
            <person name="Lin Y."/>
            <person name="Zhao L."/>
            <person name="Xing Q."/>
            <person name="Dou J."/>
            <person name="Li Y."/>
            <person name="Mao J."/>
            <person name="Guo H."/>
            <person name="Dou H."/>
            <person name="Li T."/>
            <person name="Mu C."/>
            <person name="Jiang W."/>
            <person name="Fu Q."/>
            <person name="Fu X."/>
            <person name="Miao Y."/>
            <person name="Liu J."/>
            <person name="Yu Q."/>
            <person name="Li R."/>
            <person name="Liao H."/>
            <person name="Li X."/>
            <person name="Kong Y."/>
            <person name="Jiang Z."/>
            <person name="Chourrout D."/>
            <person name="Li R."/>
            <person name="Bao Z."/>
        </authorList>
    </citation>
    <scope>NUCLEOTIDE SEQUENCE [LARGE SCALE GENOMIC DNA]</scope>
    <source>
        <strain evidence="1 2">PY_sf001</strain>
    </source>
</reference>
<protein>
    <submittedName>
        <fullName evidence="1">Uncharacterized protein</fullName>
    </submittedName>
</protein>
<evidence type="ECO:0000313" key="1">
    <source>
        <dbReference type="EMBL" id="OWF43298.1"/>
    </source>
</evidence>